<dbReference type="InterPro" id="IPR036259">
    <property type="entry name" value="MFS_trans_sf"/>
</dbReference>
<dbReference type="Gene3D" id="1.20.1250.20">
    <property type="entry name" value="MFS general substrate transporter like domains"/>
    <property type="match status" value="2"/>
</dbReference>
<reference evidence="8 9" key="1">
    <citation type="submission" date="2013-03" db="EMBL/GenBank/DDBJ databases">
        <title>The Genome Sequence of Exophiala aquamarina CBS 119918.</title>
        <authorList>
            <consortium name="The Broad Institute Genomics Platform"/>
            <person name="Cuomo C."/>
            <person name="de Hoog S."/>
            <person name="Gorbushina A."/>
            <person name="Walker B."/>
            <person name="Young S.K."/>
            <person name="Zeng Q."/>
            <person name="Gargeya S."/>
            <person name="Fitzgerald M."/>
            <person name="Haas B."/>
            <person name="Abouelleil A."/>
            <person name="Allen A.W."/>
            <person name="Alvarado L."/>
            <person name="Arachchi H.M."/>
            <person name="Berlin A.M."/>
            <person name="Chapman S.B."/>
            <person name="Gainer-Dewar J."/>
            <person name="Goldberg J."/>
            <person name="Griggs A."/>
            <person name="Gujja S."/>
            <person name="Hansen M."/>
            <person name="Howarth C."/>
            <person name="Imamovic A."/>
            <person name="Ireland A."/>
            <person name="Larimer J."/>
            <person name="McCowan C."/>
            <person name="Murphy C."/>
            <person name="Pearson M."/>
            <person name="Poon T.W."/>
            <person name="Priest M."/>
            <person name="Roberts A."/>
            <person name="Saif S."/>
            <person name="Shea T."/>
            <person name="Sisk P."/>
            <person name="Sykes S."/>
            <person name="Wortman J."/>
            <person name="Nusbaum C."/>
            <person name="Birren B."/>
        </authorList>
    </citation>
    <scope>NUCLEOTIDE SEQUENCE [LARGE SCALE GENOMIC DNA]</scope>
    <source>
        <strain evidence="8 9">CBS 119918</strain>
    </source>
</reference>
<feature type="transmembrane region" description="Helical" evidence="6">
    <location>
        <begin position="116"/>
        <end position="136"/>
    </location>
</feature>
<evidence type="ECO:0000313" key="9">
    <source>
        <dbReference type="Proteomes" id="UP000027920"/>
    </source>
</evidence>
<feature type="transmembrane region" description="Helical" evidence="6">
    <location>
        <begin position="175"/>
        <end position="196"/>
    </location>
</feature>
<evidence type="ECO:0000256" key="3">
    <source>
        <dbReference type="ARBA" id="ARBA00022692"/>
    </source>
</evidence>
<dbReference type="STRING" id="1182545.A0A072PHS8"/>
<keyword evidence="2" id="KW-0813">Transport</keyword>
<feature type="transmembrane region" description="Helical" evidence="6">
    <location>
        <begin position="403"/>
        <end position="423"/>
    </location>
</feature>
<keyword evidence="3 6" id="KW-0812">Transmembrane</keyword>
<name>A0A072PHS8_9EURO</name>
<organism evidence="8 9">
    <name type="scientific">Exophiala aquamarina CBS 119918</name>
    <dbReference type="NCBI Taxonomy" id="1182545"/>
    <lineage>
        <taxon>Eukaryota</taxon>
        <taxon>Fungi</taxon>
        <taxon>Dikarya</taxon>
        <taxon>Ascomycota</taxon>
        <taxon>Pezizomycotina</taxon>
        <taxon>Eurotiomycetes</taxon>
        <taxon>Chaetothyriomycetidae</taxon>
        <taxon>Chaetothyriales</taxon>
        <taxon>Herpotrichiellaceae</taxon>
        <taxon>Exophiala</taxon>
    </lineage>
</organism>
<keyword evidence="9" id="KW-1185">Reference proteome</keyword>
<evidence type="ECO:0000256" key="2">
    <source>
        <dbReference type="ARBA" id="ARBA00022448"/>
    </source>
</evidence>
<dbReference type="GeneID" id="25278630"/>
<evidence type="ECO:0000256" key="5">
    <source>
        <dbReference type="ARBA" id="ARBA00023136"/>
    </source>
</evidence>
<dbReference type="GO" id="GO:0022857">
    <property type="term" value="F:transmembrane transporter activity"/>
    <property type="evidence" value="ECO:0007669"/>
    <property type="project" value="InterPro"/>
</dbReference>
<feature type="transmembrane region" description="Helical" evidence="6">
    <location>
        <begin position="278"/>
        <end position="297"/>
    </location>
</feature>
<keyword evidence="5 6" id="KW-0472">Membrane</keyword>
<feature type="transmembrane region" description="Helical" evidence="6">
    <location>
        <begin position="87"/>
        <end position="109"/>
    </location>
</feature>
<feature type="transmembrane region" description="Helical" evidence="6">
    <location>
        <begin position="341"/>
        <end position="361"/>
    </location>
</feature>
<dbReference type="GO" id="GO:0016020">
    <property type="term" value="C:membrane"/>
    <property type="evidence" value="ECO:0007669"/>
    <property type="project" value="UniProtKB-SubCell"/>
</dbReference>
<dbReference type="AlphaFoldDB" id="A0A072PHS8"/>
<dbReference type="RefSeq" id="XP_013261443.1">
    <property type="nucleotide sequence ID" value="XM_013405989.1"/>
</dbReference>
<dbReference type="HOGENOM" id="CLU_001265_0_1_1"/>
<feature type="transmembrane region" description="Helical" evidence="6">
    <location>
        <begin position="317"/>
        <end position="334"/>
    </location>
</feature>
<gene>
    <name evidence="8" type="ORF">A1O9_03696</name>
</gene>
<evidence type="ECO:0000256" key="6">
    <source>
        <dbReference type="SAM" id="Phobius"/>
    </source>
</evidence>
<dbReference type="PANTHER" id="PTHR43791:SF49">
    <property type="entry name" value="TRANSPORTER, PUTATIVE (AFU_ORTHOLOGUE AFUA_4G04250)-RELATED"/>
    <property type="match status" value="1"/>
</dbReference>
<comment type="caution">
    <text evidence="8">The sequence shown here is derived from an EMBL/GenBank/DDBJ whole genome shotgun (WGS) entry which is preliminary data.</text>
</comment>
<dbReference type="Proteomes" id="UP000027920">
    <property type="component" value="Unassembled WGS sequence"/>
</dbReference>
<evidence type="ECO:0000313" key="8">
    <source>
        <dbReference type="EMBL" id="KEF58853.1"/>
    </source>
</evidence>
<dbReference type="OrthoDB" id="3639251at2759"/>
<feature type="transmembrane region" description="Helical" evidence="6">
    <location>
        <begin position="208"/>
        <end position="230"/>
    </location>
</feature>
<evidence type="ECO:0000256" key="1">
    <source>
        <dbReference type="ARBA" id="ARBA00004141"/>
    </source>
</evidence>
<keyword evidence="4 6" id="KW-1133">Transmembrane helix</keyword>
<dbReference type="InterPro" id="IPR011701">
    <property type="entry name" value="MFS"/>
</dbReference>
<dbReference type="EMBL" id="AMGV01000003">
    <property type="protein sequence ID" value="KEF58853.1"/>
    <property type="molecule type" value="Genomic_DNA"/>
</dbReference>
<dbReference type="PANTHER" id="PTHR43791">
    <property type="entry name" value="PERMEASE-RELATED"/>
    <property type="match status" value="1"/>
</dbReference>
<proteinExistence type="predicted"/>
<dbReference type="InterPro" id="IPR020846">
    <property type="entry name" value="MFS_dom"/>
</dbReference>
<protein>
    <recommendedName>
        <fullName evidence="7">Major facilitator superfamily (MFS) profile domain-containing protein</fullName>
    </recommendedName>
</protein>
<evidence type="ECO:0000259" key="7">
    <source>
        <dbReference type="PROSITE" id="PS50850"/>
    </source>
</evidence>
<evidence type="ECO:0000256" key="4">
    <source>
        <dbReference type="ARBA" id="ARBA00022989"/>
    </source>
</evidence>
<comment type="subcellular location">
    <subcellularLocation>
        <location evidence="1">Membrane</location>
        <topology evidence="1">Multi-pass membrane protein</topology>
    </subcellularLocation>
</comment>
<feature type="domain" description="Major facilitator superfamily (MFS) profile" evidence="7">
    <location>
        <begin position="44"/>
        <end position="477"/>
    </location>
</feature>
<dbReference type="Pfam" id="PF07690">
    <property type="entry name" value="MFS_1"/>
    <property type="match status" value="1"/>
</dbReference>
<sequence length="477" mass="52599">MEIENSNVEAQKSTLAIAQIEKAGVRPYDAIRLRRLRHKIDLRLMPIFAWVYLLNYLDRSNIGNAKILNRETGDSFLQSFHMTTNDYAVTITVFAVAYSLFDVPANFALKRFFRPSIWFGLLFFCWGVLTLSFAWLKNYASVLVIRFLIGVSRQASILVPMHTLEMRQEERSVRIAFFSASTTLAGAFGGCVAYGVGFINGHSGLKGWQWLFVIEGLITILSTLILIVYLPDYPSTAKWLTEEERELVQQGLEEQNSSFTREPASRREILQALSPRMVVHYVAFFLDVIVFASLSYFSPTIVNGLGYASVKAQLMTVPPWCVGFVVSLCLAWSADHFNARGYHAAGASMLSGIGFMTSAVLPADAYLQRYGALILASAGAFPTLAPLAGWVTCNAPSQRTIGLAAGLNSAGVGLASIVAAWIWRGSEAAAGFPTGNKVCAVCSFVCAVLALGLRWEYGRLNRQAKEAVDGVQRVWLY</sequence>
<dbReference type="PROSITE" id="PS50850">
    <property type="entry name" value="MFS"/>
    <property type="match status" value="1"/>
</dbReference>
<feature type="transmembrane region" description="Helical" evidence="6">
    <location>
        <begin position="435"/>
        <end position="455"/>
    </location>
</feature>
<accession>A0A072PHS8</accession>
<dbReference type="SUPFAM" id="SSF103473">
    <property type="entry name" value="MFS general substrate transporter"/>
    <property type="match status" value="1"/>
</dbReference>
<feature type="transmembrane region" description="Helical" evidence="6">
    <location>
        <begin position="367"/>
        <end position="391"/>
    </location>
</feature>
<dbReference type="VEuPathDB" id="FungiDB:A1O9_03696"/>